<feature type="domain" description="SnoaL-like" evidence="1">
    <location>
        <begin position="5"/>
        <end position="119"/>
    </location>
</feature>
<dbReference type="AlphaFoldDB" id="A0A1H8PGI6"/>
<evidence type="ECO:0000259" key="1">
    <source>
        <dbReference type="Pfam" id="PF13577"/>
    </source>
</evidence>
<dbReference type="EMBL" id="FOEE01000001">
    <property type="protein sequence ID" value="SEO40911.1"/>
    <property type="molecule type" value="Genomic_DNA"/>
</dbReference>
<dbReference type="RefSeq" id="WP_170860899.1">
    <property type="nucleotide sequence ID" value="NZ_FOEE01000001.1"/>
</dbReference>
<keyword evidence="3" id="KW-1185">Reference proteome</keyword>
<dbReference type="STRING" id="673521.SAMN05660991_00163"/>
<sequence length="127" mass="13891">MTTIAEERDEILQLLYRYNHTIDDGDAGAWADTWTEDGVFEGVLPDGARLTGREQLVGFASQVHGMRHVIANPVVDLDGDAARVRAYVFAIAAGRIIAAGAYDDTVVRTAAGWRFARRRFTPDPTAA</sequence>
<reference evidence="3" key="1">
    <citation type="submission" date="2016-10" db="EMBL/GenBank/DDBJ databases">
        <authorList>
            <person name="Varghese N."/>
            <person name="Submissions S."/>
        </authorList>
    </citation>
    <scope>NUCLEOTIDE SEQUENCE [LARGE SCALE GENOMIC DNA]</scope>
    <source>
        <strain evidence="3">DSM 45413</strain>
    </source>
</reference>
<dbReference type="Pfam" id="PF13577">
    <property type="entry name" value="SnoaL_4"/>
    <property type="match status" value="1"/>
</dbReference>
<name>A0A1H8PGI6_9ACTN</name>
<protein>
    <submittedName>
        <fullName evidence="2">SnoaL-like domain-containing protein</fullName>
    </submittedName>
</protein>
<proteinExistence type="predicted"/>
<accession>A0A1H8PGI6</accession>
<dbReference type="SUPFAM" id="SSF54427">
    <property type="entry name" value="NTF2-like"/>
    <property type="match status" value="1"/>
</dbReference>
<dbReference type="InterPro" id="IPR037401">
    <property type="entry name" value="SnoaL-like"/>
</dbReference>
<evidence type="ECO:0000313" key="2">
    <source>
        <dbReference type="EMBL" id="SEO40911.1"/>
    </source>
</evidence>
<organism evidence="2 3">
    <name type="scientific">Trujillonella endophytica</name>
    <dbReference type="NCBI Taxonomy" id="673521"/>
    <lineage>
        <taxon>Bacteria</taxon>
        <taxon>Bacillati</taxon>
        <taxon>Actinomycetota</taxon>
        <taxon>Actinomycetes</taxon>
        <taxon>Geodermatophilales</taxon>
        <taxon>Geodermatophilaceae</taxon>
        <taxon>Trujillonella</taxon>
    </lineage>
</organism>
<dbReference type="Proteomes" id="UP000198960">
    <property type="component" value="Unassembled WGS sequence"/>
</dbReference>
<gene>
    <name evidence="2" type="ORF">SAMN05660991_00163</name>
</gene>
<dbReference type="InterPro" id="IPR032710">
    <property type="entry name" value="NTF2-like_dom_sf"/>
</dbReference>
<dbReference type="Gene3D" id="3.10.450.50">
    <property type="match status" value="1"/>
</dbReference>
<evidence type="ECO:0000313" key="3">
    <source>
        <dbReference type="Proteomes" id="UP000198960"/>
    </source>
</evidence>